<name>A0A4Q7LBJ3_9BURK</name>
<comment type="caution">
    <text evidence="2">The sequence shown here is derived from an EMBL/GenBank/DDBJ whole genome shotgun (WGS) entry which is preliminary data.</text>
</comment>
<dbReference type="Gene3D" id="1.10.443.10">
    <property type="entry name" value="Intergrase catalytic core"/>
    <property type="match status" value="1"/>
</dbReference>
<evidence type="ECO:0000256" key="1">
    <source>
        <dbReference type="ARBA" id="ARBA00023172"/>
    </source>
</evidence>
<dbReference type="InterPro" id="IPR011010">
    <property type="entry name" value="DNA_brk_join_enz"/>
</dbReference>
<dbReference type="AlphaFoldDB" id="A0A4Q7LBJ3"/>
<accession>A0A4Q7LBJ3</accession>
<dbReference type="GO" id="GO:0006310">
    <property type="term" value="P:DNA recombination"/>
    <property type="evidence" value="ECO:0007669"/>
    <property type="project" value="UniProtKB-KW"/>
</dbReference>
<organism evidence="2 3">
    <name type="scientific">Sphaerotilus mobilis</name>
    <dbReference type="NCBI Taxonomy" id="47994"/>
    <lineage>
        <taxon>Bacteria</taxon>
        <taxon>Pseudomonadati</taxon>
        <taxon>Pseudomonadota</taxon>
        <taxon>Betaproteobacteria</taxon>
        <taxon>Burkholderiales</taxon>
        <taxon>Sphaerotilaceae</taxon>
        <taxon>Sphaerotilus</taxon>
    </lineage>
</organism>
<dbReference type="InterPro" id="IPR013762">
    <property type="entry name" value="Integrase-like_cat_sf"/>
</dbReference>
<evidence type="ECO:0008006" key="4">
    <source>
        <dbReference type="Google" id="ProtNLM"/>
    </source>
</evidence>
<proteinExistence type="predicted"/>
<sequence>MLVNLSTHPVALTYSGLSEAMRDAMHRAVTHTGVPLFIAVPEGSSEVMLDVQLADLMGLTRKTGPERSPAAVALVDLALAGFVMLPATGPSLFLLAPSNCVFALPPFLMEVDAWVQKIAPRWLAKRSHLQLMLATACRQATEFELDGFVKLHSWLLEQGVDSKFSTAAPAYLLLRCIEFADANALGRDLRHGYLIWRASEADKTMNFKQFMSDPKNLAGMRVHGHERERIELKAHIERRHARENQRKAERRAERPDGPFVENLRRIASTDDVSSSDEYFAALTGGSSVKGFRPDDWLDNPINYPGRPSIDIAKLGANWFIAFRAFLAHRRKDYETDGQVRSALIVLADYVLLYLPWWMSRHPGATLDFPSSPKKFLRFFYVDRTRFHTEQAQGLGALPRTLNEMLPLRRPTPGSRNVARLAMQQFFSFVQTYFEDDSRFVTKGMQNPFRTDFDNEVAGRASKTDKVPFAEDVFPFLIHYGQAVEAFGEFLQQEAYLRNRFRELPNGPRTGYDTAEWGYVPVFWYQRRRYQLDWVPNIFTISKRTLKSNADGLEGLYVQGRRINVGANRNVTLNFPHLTVARLLMAMAESGLRAQSLQWLDRRTFDKLAPRLASLASLHGDALNQNYHALYINTDKTHEEWKNLVSWRVRRSLLAEYYFQESVVDKFRSVEVPYEDRENSRFLPVNALFRSDRAAKPVSDSLYDYRWVEYLFGFQAFYNRKDGTDRSDSDDALILLRERDEWVEGGTISDVYRAIHTPHSCRATYATLKDGDLEVSEIAEQLGHSNTIVTNTYQVPQIKRLLAKLKAIDARTMEGEAYDPTGESSARLHPERKDSSVRLAFERNREQAIADFRFIPGVALWSLSELDGDASTLNLLRQSPSSIIRWHPTHACPVGNQCPKEVIANTGGMNRCGICPLAAKCIDHLPGIEAKQAELHERIRTAAARQQLLERKGCNQTDIDNLHREMSLDTKELLGWKLSAEILRSAQREFGEGDKTYHVDQPELVRKQLELVTRNRSESEFFLQRIADSNAYPSLESPEVRAKALRYTRLILAKQGRLDEAAFLDVPPHSELTVFASLMKPYVDANGLTLEQVASAVEELPRIVALPSASTTPLLAGA</sequence>
<reference evidence="2 3" key="1">
    <citation type="submission" date="2019-02" db="EMBL/GenBank/DDBJ databases">
        <title>Genomic Encyclopedia of Type Strains, Phase IV (KMG-IV): sequencing the most valuable type-strain genomes for metagenomic binning, comparative biology and taxonomic classification.</title>
        <authorList>
            <person name="Goeker M."/>
        </authorList>
    </citation>
    <scope>NUCLEOTIDE SEQUENCE [LARGE SCALE GENOMIC DNA]</scope>
    <source>
        <strain evidence="2 3">DSM 10617</strain>
    </source>
</reference>
<gene>
    <name evidence="2" type="ORF">EV685_3736</name>
</gene>
<dbReference type="Proteomes" id="UP000293433">
    <property type="component" value="Unassembled WGS sequence"/>
</dbReference>
<dbReference type="GO" id="GO:0015074">
    <property type="term" value="P:DNA integration"/>
    <property type="evidence" value="ECO:0007669"/>
    <property type="project" value="InterPro"/>
</dbReference>
<dbReference type="GO" id="GO:0003677">
    <property type="term" value="F:DNA binding"/>
    <property type="evidence" value="ECO:0007669"/>
    <property type="project" value="InterPro"/>
</dbReference>
<keyword evidence="1" id="KW-0233">DNA recombination</keyword>
<evidence type="ECO:0000313" key="3">
    <source>
        <dbReference type="Proteomes" id="UP000293433"/>
    </source>
</evidence>
<dbReference type="EMBL" id="SGWV01000012">
    <property type="protein sequence ID" value="RZS47527.1"/>
    <property type="molecule type" value="Genomic_DNA"/>
</dbReference>
<dbReference type="SUPFAM" id="SSF56349">
    <property type="entry name" value="DNA breaking-rejoining enzymes"/>
    <property type="match status" value="1"/>
</dbReference>
<protein>
    <recommendedName>
        <fullName evidence="4">Phage integrase family protein</fullName>
    </recommendedName>
</protein>
<evidence type="ECO:0000313" key="2">
    <source>
        <dbReference type="EMBL" id="RZS47527.1"/>
    </source>
</evidence>
<keyword evidence="3" id="KW-1185">Reference proteome</keyword>